<feature type="compositionally biased region" description="Polar residues" evidence="1">
    <location>
        <begin position="1"/>
        <end position="18"/>
    </location>
</feature>
<evidence type="ECO:0000256" key="1">
    <source>
        <dbReference type="SAM" id="MobiDB-lite"/>
    </source>
</evidence>
<sequence length="99" mass="10419">MLGQNAAGSGTELTQTGRQVKDGIYKADQEKADLSLPRKQTKNSAPANKLQPVSTDVKGKQKPNPKHSLDEASDSSSSDESDHLLAAPIIPMQPAPGTP</sequence>
<evidence type="ECO:0000313" key="2">
    <source>
        <dbReference type="EMBL" id="PLW19142.1"/>
    </source>
</evidence>
<organism evidence="2 4">
    <name type="scientific">Puccinia coronata f. sp. avenae</name>
    <dbReference type="NCBI Taxonomy" id="200324"/>
    <lineage>
        <taxon>Eukaryota</taxon>
        <taxon>Fungi</taxon>
        <taxon>Dikarya</taxon>
        <taxon>Basidiomycota</taxon>
        <taxon>Pucciniomycotina</taxon>
        <taxon>Pucciniomycetes</taxon>
        <taxon>Pucciniales</taxon>
        <taxon>Pucciniaceae</taxon>
        <taxon>Puccinia</taxon>
    </lineage>
</organism>
<proteinExistence type="predicted"/>
<feature type="compositionally biased region" description="Basic and acidic residues" evidence="1">
    <location>
        <begin position="19"/>
        <end position="33"/>
    </location>
</feature>
<dbReference type="EMBL" id="PGCJ01000818">
    <property type="protein sequence ID" value="PLW19142.1"/>
    <property type="molecule type" value="Genomic_DNA"/>
</dbReference>
<feature type="region of interest" description="Disordered" evidence="1">
    <location>
        <begin position="1"/>
        <end position="99"/>
    </location>
</feature>
<reference evidence="2 4" key="1">
    <citation type="submission" date="2017-11" db="EMBL/GenBank/DDBJ databases">
        <title>De novo assembly and phasing of dikaryotic genomes from two isolates of Puccinia coronata f. sp. avenae, the causal agent of oat crown rust.</title>
        <authorList>
            <person name="Miller M.E."/>
            <person name="Zhang Y."/>
            <person name="Omidvar V."/>
            <person name="Sperschneider J."/>
            <person name="Schwessinger B."/>
            <person name="Raley C."/>
            <person name="Palmer J.M."/>
            <person name="Garnica D."/>
            <person name="Upadhyaya N."/>
            <person name="Rathjen J."/>
            <person name="Taylor J.M."/>
            <person name="Park R.F."/>
            <person name="Dodds P.N."/>
            <person name="Hirsch C.D."/>
            <person name="Kianian S.F."/>
            <person name="Figueroa M."/>
        </authorList>
    </citation>
    <scope>NUCLEOTIDE SEQUENCE [LARGE SCALE GENOMIC DNA]</scope>
    <source>
        <strain evidence="2">12NC29</strain>
    </source>
</reference>
<comment type="caution">
    <text evidence="2">The sequence shown here is derived from an EMBL/GenBank/DDBJ whole genome shotgun (WGS) entry which is preliminary data.</text>
</comment>
<accession>A0A2N5T0Y0</accession>
<dbReference type="AlphaFoldDB" id="A0A2N5T0Y0"/>
<name>A0A2N5T0Y0_9BASI</name>
<dbReference type="Proteomes" id="UP000235388">
    <property type="component" value="Unassembled WGS sequence"/>
</dbReference>
<evidence type="ECO:0000313" key="4">
    <source>
        <dbReference type="Proteomes" id="UP000235388"/>
    </source>
</evidence>
<evidence type="ECO:0000313" key="3">
    <source>
        <dbReference type="EMBL" id="PLW48822.1"/>
    </source>
</evidence>
<protein>
    <submittedName>
        <fullName evidence="2">Uncharacterized protein</fullName>
    </submittedName>
</protein>
<dbReference type="EMBL" id="PGCJ01000100">
    <property type="protein sequence ID" value="PLW48822.1"/>
    <property type="molecule type" value="Genomic_DNA"/>
</dbReference>
<keyword evidence="4" id="KW-1185">Reference proteome</keyword>
<gene>
    <name evidence="3" type="ORF">PCANC_13734</name>
    <name evidence="2" type="ORF">PCANC_16157</name>
</gene>
<feature type="compositionally biased region" description="Polar residues" evidence="1">
    <location>
        <begin position="42"/>
        <end position="54"/>
    </location>
</feature>